<feature type="coiled-coil region" evidence="2">
    <location>
        <begin position="53"/>
        <end position="83"/>
    </location>
</feature>
<accession>A0ABM2A0G6</accession>
<protein>
    <recommendedName>
        <fullName evidence="4">CCHC-type domain-containing protein</fullName>
    </recommendedName>
</protein>
<reference evidence="5" key="2">
    <citation type="submission" date="2025-05" db="UniProtKB">
        <authorList>
            <consortium name="EnsemblMetazoa"/>
        </authorList>
    </citation>
    <scope>IDENTIFICATION</scope>
    <source>
        <strain evidence="5">Foshan</strain>
    </source>
</reference>
<dbReference type="GeneID" id="134290410"/>
<dbReference type="PROSITE" id="PS50158">
    <property type="entry name" value="ZF_CCHC"/>
    <property type="match status" value="1"/>
</dbReference>
<dbReference type="SMART" id="SM00343">
    <property type="entry name" value="ZnF_C2HC"/>
    <property type="match status" value="3"/>
</dbReference>
<feature type="domain" description="CCHC-type" evidence="4">
    <location>
        <begin position="370"/>
        <end position="385"/>
    </location>
</feature>
<dbReference type="InterPro" id="IPR005312">
    <property type="entry name" value="DUF1759"/>
</dbReference>
<dbReference type="Proteomes" id="UP000069940">
    <property type="component" value="Unassembled WGS sequence"/>
</dbReference>
<dbReference type="InterPro" id="IPR043502">
    <property type="entry name" value="DNA/RNA_pol_sf"/>
</dbReference>
<dbReference type="Gene3D" id="2.40.70.10">
    <property type="entry name" value="Acid Proteases"/>
    <property type="match status" value="1"/>
</dbReference>
<dbReference type="InterPro" id="IPR036875">
    <property type="entry name" value="Znf_CCHC_sf"/>
</dbReference>
<sequence>MKKSSLRKNTLHHKSLLRRRSNILGSARLIKLFDEQYDPETQVNQVPLRIERLDELWRNFESVQDEIEVIENEQEDFAELRQEFHDLYFALKASLTAKLPRNNQMPINQEPRIVQHVAPPPVQQIMSVKLPELKMPEFDGQPEQWIEFRDLFKSVIHSNVQLSAVQKLHYLRSSLKGDASRLIASIAITADNYAIAWKTICDRYENTNYLVKQHMSALFRVPSVRKGTSSALSELADEFNRHVGILDKLENIDAHWNSFLVERLSSLLDEKSLIEWETQCSEEESPQYTDLLEFIRKRSRTLQKCSTSCNSSSTVQVKPTKAKSTSSHVVSDNVAKCPSCKQAHALVQCDAFIKLNPNNRLHFAKKHRLCINCLRGGHMAKDCRSSLCRTCGKKHHSMLHLPTPVSNSAVITPPNEEQMPNTTQACTAICSTATTTYQAEISFSVANAPPVVLTRSLPQPATPVSRNDSSPHAAIDQPPSPTPVVSLDRNESEPTPAQPPQPLPPATSLTQANNTFESIVFLSTAVVRVRDVNNVYHYARALLDSGSQSNFVSESLCQKLDLKRTRISLPVSGIGQATVNVHYKVNIALASRFGGFEQEIDCLVLPKLTVSLPSRSVDISRWTIPRNLPLADPRFNISHGVDLIVGAELFFALLESERLTLADGFPILQKTVLGYVVSGTSPAETQKTVVCHVATEQDLNAQLERMWEVDDFDVGRALTQEEQHVEDHFMRTVSRDDTGRYAVRLPLRETSIPFLGDSYKAAANRFSMMEKRFAKDDELRLEYTQFMEEYLRLGHMEECSRVDGTQFYLPHHAVRRPESTTTRTRVVFDASSKSHGQLSLNEVLFTGPTVQPALLAVVVNFRLPRYVFSADAEKMFRQVWVHPDDRRFQSVVWRSDPSQPLKHYHLKTVTYGLASSPYQAARVLNKLAEDDGDQYPLAAPVVTKRFYVDDAFAGGDILEEVAETCRQLQELLAKGGFTLRKWSANDPTVLRHIPSELLGATGPTEIGRSMVTKALGLQWNPITDKLSFQVPDLENLNIVTKRAVVSEMSRLFDPLGLLGPVVISARMFVQGLWAKRLTWDEELCEEESLWWQYFREDLAQLKKIAVPRHVISNFHQEYQLHCFCDASSKGYGCCVYVVGPNMDGEIESKLLIAKSRVAPLRGLSIPRLELCAAVLGSQLVHNLRTTTDFDGTAVFWSDSTVVLHWIQSPPSDWKVFVSNRVAEVQRLARELPWNYVPSELNPADRISRGTNPSQIIDDSLWWHGPPFLRQPTESWPDFPSKPTTTKDTELEKRVTVALVTTPIDDSIFERYSDLGKLLRTVAMCIRFGSNCRRPKAERVYGSLTPPEIDGALKAMVRLAQNRHFVTPYPNRSVMEEQRQLQLTNRRTTLMASLGRAEQFVSKYQADRDQAQVPLRIENIDNVWMGLEDVQTQLEELEVTEEGREQNNQIRSKFESVHFKVKAALNSLLPANPIQTPSAFPNPPANLLSGIKLPTISLPEFDGDYNQWLAFHDTFVALIHAYADVPDVQKFHYLRAALKGEAAQLIESIAISSANYTVAWQTLTTRYANDYLLKKRHLQALLDCPRMKRESAEALHSLVDEYQRHTKILCQLQEPVDHWSTMLEHLLCIRLDDGILKAWEDYATTVANPNYSCLVDFLQRRIRVLESMSVNHQSQNSQTFVNQVPLHRKPLFHKVATHTAAEEQPKCYACNQYHFLIKCPRFEEMNVSDRMRLVDNNRLCQNCFRHDHFARNCQSKYSCRRCQRRHHTLLHHTNNFNESTLQASTIIWLKYY</sequence>
<keyword evidence="2" id="KW-0175">Coiled coil</keyword>
<keyword evidence="6" id="KW-1185">Reference proteome</keyword>
<dbReference type="CDD" id="cd00303">
    <property type="entry name" value="retropepsin_like"/>
    <property type="match status" value="1"/>
</dbReference>
<evidence type="ECO:0000313" key="5">
    <source>
        <dbReference type="EnsemblMetazoa" id="AALFPA23_023320.P34683"/>
    </source>
</evidence>
<keyword evidence="1" id="KW-0479">Metal-binding</keyword>
<evidence type="ECO:0000313" key="6">
    <source>
        <dbReference type="Proteomes" id="UP000069940"/>
    </source>
</evidence>
<proteinExistence type="predicted"/>
<feature type="compositionally biased region" description="Polar residues" evidence="3">
    <location>
        <begin position="457"/>
        <end position="470"/>
    </location>
</feature>
<evidence type="ECO:0000256" key="2">
    <source>
        <dbReference type="SAM" id="Coils"/>
    </source>
</evidence>
<dbReference type="PANTHER" id="PTHR47331:SF1">
    <property type="entry name" value="GAG-LIKE PROTEIN"/>
    <property type="match status" value="1"/>
</dbReference>
<keyword evidence="1" id="KW-0863">Zinc-finger</keyword>
<dbReference type="SUPFAM" id="SSF57756">
    <property type="entry name" value="Retrovirus zinc finger-like domains"/>
    <property type="match status" value="1"/>
</dbReference>
<dbReference type="InterPro" id="IPR021109">
    <property type="entry name" value="Peptidase_aspartic_dom_sf"/>
</dbReference>
<evidence type="ECO:0000256" key="3">
    <source>
        <dbReference type="SAM" id="MobiDB-lite"/>
    </source>
</evidence>
<dbReference type="InterPro" id="IPR008042">
    <property type="entry name" value="Retrotrans_Pao"/>
</dbReference>
<dbReference type="RefSeq" id="XP_062713536.1">
    <property type="nucleotide sequence ID" value="XM_062857552.1"/>
</dbReference>
<dbReference type="EnsemblMetazoa" id="AALFPA23_023320.R34683">
    <property type="protein sequence ID" value="AALFPA23_023320.P34683"/>
    <property type="gene ID" value="AALFPA23_023320"/>
</dbReference>
<name>A0ABM2A0G6_AEDAL</name>
<keyword evidence="1" id="KW-0862">Zinc</keyword>
<dbReference type="Pfam" id="PF05380">
    <property type="entry name" value="Peptidase_A17"/>
    <property type="match status" value="1"/>
</dbReference>
<evidence type="ECO:0000256" key="1">
    <source>
        <dbReference type="PROSITE-ProRule" id="PRU00047"/>
    </source>
</evidence>
<organism evidence="5 6">
    <name type="scientific">Aedes albopictus</name>
    <name type="common">Asian tiger mosquito</name>
    <name type="synonym">Stegomyia albopicta</name>
    <dbReference type="NCBI Taxonomy" id="7160"/>
    <lineage>
        <taxon>Eukaryota</taxon>
        <taxon>Metazoa</taxon>
        <taxon>Ecdysozoa</taxon>
        <taxon>Arthropoda</taxon>
        <taxon>Hexapoda</taxon>
        <taxon>Insecta</taxon>
        <taxon>Pterygota</taxon>
        <taxon>Neoptera</taxon>
        <taxon>Endopterygota</taxon>
        <taxon>Diptera</taxon>
        <taxon>Nematocera</taxon>
        <taxon>Culicoidea</taxon>
        <taxon>Culicidae</taxon>
        <taxon>Culicinae</taxon>
        <taxon>Aedini</taxon>
        <taxon>Aedes</taxon>
        <taxon>Stegomyia</taxon>
    </lineage>
</organism>
<dbReference type="SUPFAM" id="SSF56672">
    <property type="entry name" value="DNA/RNA polymerases"/>
    <property type="match status" value="1"/>
</dbReference>
<dbReference type="CDD" id="cd01644">
    <property type="entry name" value="RT_pepA17"/>
    <property type="match status" value="1"/>
</dbReference>
<reference evidence="6" key="1">
    <citation type="journal article" date="2015" name="Proc. Natl. Acad. Sci. U.S.A.">
        <title>Genome sequence of the Asian Tiger mosquito, Aedes albopictus, reveals insights into its biology, genetics, and evolution.</title>
        <authorList>
            <person name="Chen X.G."/>
            <person name="Jiang X."/>
            <person name="Gu J."/>
            <person name="Xu M."/>
            <person name="Wu Y."/>
            <person name="Deng Y."/>
            <person name="Zhang C."/>
            <person name="Bonizzoni M."/>
            <person name="Dermauw W."/>
            <person name="Vontas J."/>
            <person name="Armbruster P."/>
            <person name="Huang X."/>
            <person name="Yang Y."/>
            <person name="Zhang H."/>
            <person name="He W."/>
            <person name="Peng H."/>
            <person name="Liu Y."/>
            <person name="Wu K."/>
            <person name="Chen J."/>
            <person name="Lirakis M."/>
            <person name="Topalis P."/>
            <person name="Van Leeuwen T."/>
            <person name="Hall A.B."/>
            <person name="Jiang X."/>
            <person name="Thorpe C."/>
            <person name="Mueller R.L."/>
            <person name="Sun C."/>
            <person name="Waterhouse R.M."/>
            <person name="Yan G."/>
            <person name="Tu Z.J."/>
            <person name="Fang X."/>
            <person name="James A.A."/>
        </authorList>
    </citation>
    <scope>NUCLEOTIDE SEQUENCE [LARGE SCALE GENOMIC DNA]</scope>
    <source>
        <strain evidence="6">Foshan</strain>
    </source>
</reference>
<dbReference type="InterPro" id="IPR001878">
    <property type="entry name" value="Znf_CCHC"/>
</dbReference>
<feature type="region of interest" description="Disordered" evidence="3">
    <location>
        <begin position="457"/>
        <end position="509"/>
    </location>
</feature>
<evidence type="ECO:0000259" key="4">
    <source>
        <dbReference type="PROSITE" id="PS50158"/>
    </source>
</evidence>
<dbReference type="Pfam" id="PF03564">
    <property type="entry name" value="DUF1759"/>
    <property type="match status" value="2"/>
</dbReference>
<dbReference type="PANTHER" id="PTHR47331">
    <property type="entry name" value="PHD-TYPE DOMAIN-CONTAINING PROTEIN"/>
    <property type="match status" value="1"/>
</dbReference>
<feature type="compositionally biased region" description="Pro residues" evidence="3">
    <location>
        <begin position="496"/>
        <end position="505"/>
    </location>
</feature>